<organism evidence="1 2">
    <name type="scientific">Colwellia ponticola</name>
    <dbReference type="NCBI Taxonomy" id="2304625"/>
    <lineage>
        <taxon>Bacteria</taxon>
        <taxon>Pseudomonadati</taxon>
        <taxon>Pseudomonadota</taxon>
        <taxon>Gammaproteobacteria</taxon>
        <taxon>Alteromonadales</taxon>
        <taxon>Colwelliaceae</taxon>
        <taxon>Colwellia</taxon>
    </lineage>
</organism>
<sequence length="172" mass="19465">MFLTKKIEQVQALVQQVLLDNDQKLVGDIAQELNLSEGEVTLALPEEMVTCVAPEHCEFILQQLSDWGNVTTIVHSFGSIFEFKSPFPKGKLGHGYYNIMGKEGLHGHLHIDLIKQIAFVSKLFRGMESHYIVFFTAEGDCIFKIYLGRDKKRQLLSTQVEAFTNMKNTLAS</sequence>
<accession>A0A8H2JPD4</accession>
<dbReference type="RefSeq" id="WP_138622616.1">
    <property type="nucleotide sequence ID" value="NZ_SZVP01000007.1"/>
</dbReference>
<dbReference type="Proteomes" id="UP000307702">
    <property type="component" value="Unassembled WGS sequence"/>
</dbReference>
<dbReference type="CDD" id="cd16829">
    <property type="entry name" value="ChuX_HutX-like"/>
    <property type="match status" value="1"/>
</dbReference>
<dbReference type="PIRSF" id="PIRSF030840">
    <property type="entry name" value="DUF1008"/>
    <property type="match status" value="1"/>
</dbReference>
<comment type="caution">
    <text evidence="1">The sequence shown here is derived from an EMBL/GenBank/DDBJ whole genome shotgun (WGS) entry which is preliminary data.</text>
</comment>
<dbReference type="AlphaFoldDB" id="A0A8H2JPD4"/>
<proteinExistence type="predicted"/>
<dbReference type="EMBL" id="SZVP01000007">
    <property type="protein sequence ID" value="TMM45241.1"/>
    <property type="molecule type" value="Genomic_DNA"/>
</dbReference>
<dbReference type="Gene3D" id="3.40.1570.10">
    <property type="entry name" value="HemS/ChuS/ChuX like domains"/>
    <property type="match status" value="1"/>
</dbReference>
<protein>
    <submittedName>
        <fullName evidence="1">Heme utilization cystosolic carrier protein HutX</fullName>
    </submittedName>
</protein>
<reference evidence="1 2" key="1">
    <citation type="submission" date="2019-05" db="EMBL/GenBank/DDBJ databases">
        <title>Colwellia ponticola sp. nov., isolated from seawater.</title>
        <authorList>
            <person name="Yoon J.-H."/>
        </authorList>
    </citation>
    <scope>NUCLEOTIDE SEQUENCE [LARGE SCALE GENOMIC DNA]</scope>
    <source>
        <strain evidence="1 2">OISW-25</strain>
    </source>
</reference>
<keyword evidence="2" id="KW-1185">Reference proteome</keyword>
<dbReference type="OrthoDB" id="8781266at2"/>
<dbReference type="NCBIfam" id="TIGR04108">
    <property type="entry name" value="HutX"/>
    <property type="match status" value="1"/>
</dbReference>
<dbReference type="InterPro" id="IPR010413">
    <property type="entry name" value="HutX-like"/>
</dbReference>
<name>A0A8H2JPD4_9GAMM</name>
<dbReference type="Pfam" id="PF06228">
    <property type="entry name" value="ChuX_HutX"/>
    <property type="match status" value="1"/>
</dbReference>
<evidence type="ECO:0000313" key="2">
    <source>
        <dbReference type="Proteomes" id="UP000307702"/>
    </source>
</evidence>
<evidence type="ECO:0000313" key="1">
    <source>
        <dbReference type="EMBL" id="TMM45241.1"/>
    </source>
</evidence>
<dbReference type="InterPro" id="IPR053733">
    <property type="entry name" value="Heme_Transport_Util_sf"/>
</dbReference>
<gene>
    <name evidence="1" type="primary">hutX</name>
    <name evidence="1" type="ORF">FCS21_09110</name>
</gene>
<dbReference type="SUPFAM" id="SSF144064">
    <property type="entry name" value="Heme iron utilization protein-like"/>
    <property type="match status" value="1"/>
</dbReference>